<keyword evidence="1" id="KW-0732">Signal</keyword>
<keyword evidence="3" id="KW-1185">Reference proteome</keyword>
<sequence length="208" mass="22968">MKSVSCILCLLLTVAVFNTVFGVNQYITLYEDPDQQGANLTLNQHYANLSEHKPFLAEASSFCAVGWIAFFTNVDYNLEGGIAFLVDNSDTAPRCQNRIFSNYNSMRYLGNHDTDLPGVSLYSKTSYHGSEVFVNENGTLSSDLTFPIYSLATTGWANYTFYEGTNLTGPSWCLLSSRKVHLVAELDISQSIIGSVSMGCNSTNVMRL</sequence>
<dbReference type="SUPFAM" id="SSF49695">
    <property type="entry name" value="gamma-Crystallin-like"/>
    <property type="match status" value="1"/>
</dbReference>
<organism evidence="2 3">
    <name type="scientific">Orchesella dallaii</name>
    <dbReference type="NCBI Taxonomy" id="48710"/>
    <lineage>
        <taxon>Eukaryota</taxon>
        <taxon>Metazoa</taxon>
        <taxon>Ecdysozoa</taxon>
        <taxon>Arthropoda</taxon>
        <taxon>Hexapoda</taxon>
        <taxon>Collembola</taxon>
        <taxon>Entomobryomorpha</taxon>
        <taxon>Entomobryoidea</taxon>
        <taxon>Orchesellidae</taxon>
        <taxon>Orchesellinae</taxon>
        <taxon>Orchesella</taxon>
    </lineage>
</organism>
<dbReference type="Proteomes" id="UP001642540">
    <property type="component" value="Unassembled WGS sequence"/>
</dbReference>
<evidence type="ECO:0000313" key="3">
    <source>
        <dbReference type="Proteomes" id="UP001642540"/>
    </source>
</evidence>
<feature type="chain" id="PRO_5046570308" evidence="1">
    <location>
        <begin position="23"/>
        <end position="208"/>
    </location>
</feature>
<evidence type="ECO:0000313" key="2">
    <source>
        <dbReference type="EMBL" id="CAL8111148.1"/>
    </source>
</evidence>
<protein>
    <submittedName>
        <fullName evidence="2">Uncharacterized protein</fullName>
    </submittedName>
</protein>
<comment type="caution">
    <text evidence="2">The sequence shown here is derived from an EMBL/GenBank/DDBJ whole genome shotgun (WGS) entry which is preliminary data.</text>
</comment>
<name>A0ABP1QTZ9_9HEXA</name>
<dbReference type="InterPro" id="IPR011024">
    <property type="entry name" value="G_crystallin-like"/>
</dbReference>
<dbReference type="EMBL" id="CAXLJM020000046">
    <property type="protein sequence ID" value="CAL8111148.1"/>
    <property type="molecule type" value="Genomic_DNA"/>
</dbReference>
<accession>A0ABP1QTZ9</accession>
<gene>
    <name evidence="2" type="ORF">ODALV1_LOCUS14772</name>
</gene>
<proteinExistence type="predicted"/>
<evidence type="ECO:0000256" key="1">
    <source>
        <dbReference type="SAM" id="SignalP"/>
    </source>
</evidence>
<feature type="signal peptide" evidence="1">
    <location>
        <begin position="1"/>
        <end position="22"/>
    </location>
</feature>
<reference evidence="2 3" key="1">
    <citation type="submission" date="2024-08" db="EMBL/GenBank/DDBJ databases">
        <authorList>
            <person name="Cucini C."/>
            <person name="Frati F."/>
        </authorList>
    </citation>
    <scope>NUCLEOTIDE SEQUENCE [LARGE SCALE GENOMIC DNA]</scope>
</reference>